<feature type="transmembrane region" description="Helical" evidence="6">
    <location>
        <begin position="179"/>
        <end position="199"/>
    </location>
</feature>
<evidence type="ECO:0000256" key="5">
    <source>
        <dbReference type="ARBA" id="ARBA00023136"/>
    </source>
</evidence>
<dbReference type="KEGG" id="ssai:N0B31_09410"/>
<feature type="transmembrane region" description="Helical" evidence="6">
    <location>
        <begin position="230"/>
        <end position="250"/>
    </location>
</feature>
<feature type="transmembrane region" description="Helical" evidence="6">
    <location>
        <begin position="58"/>
        <end position="77"/>
    </location>
</feature>
<evidence type="ECO:0000256" key="1">
    <source>
        <dbReference type="ARBA" id="ARBA00004651"/>
    </source>
</evidence>
<evidence type="ECO:0000256" key="6">
    <source>
        <dbReference type="SAM" id="Phobius"/>
    </source>
</evidence>
<feature type="transmembrane region" description="Helical" evidence="6">
    <location>
        <begin position="139"/>
        <end position="159"/>
    </location>
</feature>
<proteinExistence type="predicted"/>
<feature type="transmembrane region" description="Helical" evidence="6">
    <location>
        <begin position="108"/>
        <end position="127"/>
    </location>
</feature>
<comment type="subcellular location">
    <subcellularLocation>
        <location evidence="1">Cell membrane</location>
        <topology evidence="1">Multi-pass membrane protein</topology>
    </subcellularLocation>
</comment>
<evidence type="ECO:0000313" key="7">
    <source>
        <dbReference type="EMBL" id="UWM56493.1"/>
    </source>
</evidence>
<feature type="transmembrane region" description="Helical" evidence="6">
    <location>
        <begin position="262"/>
        <end position="294"/>
    </location>
</feature>
<keyword evidence="2" id="KW-1003">Cell membrane</keyword>
<name>A0A9E7UCQ0_9EURY</name>
<evidence type="ECO:0000256" key="2">
    <source>
        <dbReference type="ARBA" id="ARBA00022475"/>
    </source>
</evidence>
<gene>
    <name evidence="7" type="ORF">N0B31_09410</name>
</gene>
<keyword evidence="4 6" id="KW-1133">Transmembrane helix</keyword>
<dbReference type="GeneID" id="74942638"/>
<dbReference type="Pfam" id="PF02653">
    <property type="entry name" value="BPD_transp_2"/>
    <property type="match status" value="1"/>
</dbReference>
<sequence>MSGETESTMTEEPSEDGSLFELVDPREMGTLQRLGVLALLGLAVFAPIGVILGRELMVLQLTGAFIFATYVMTWDVVSGYTGEISFGHALFFGVGAYTSAIVNTQLELSLFVTIPIGVVAATLAGLLIGFPSLRLHGPYFSLITLVTPIILISMLVFASDITGGASGLTGIDVLTRDTIISYYLAFGVFAFALVLFLAITRSDAGTVLTAIREDEMAVQAAGLNPQKFKLFAFVLSGAVGGLAGAIALHTRVLGGVASPSDLLALVLSIEVIVAAILGGMGTITGAAIGGLMFYMTVRFLRALPDFGVPLLETLTGAVADSYFLIFALLALVFLFYVPEGALPRIAQYVKGRQSRAAVAADGGRTPAESAIAKFVSQLRELVGLEGGDER</sequence>
<feature type="transmembrane region" description="Helical" evidence="6">
    <location>
        <begin position="34"/>
        <end position="52"/>
    </location>
</feature>
<accession>A0A9E7UCQ0</accession>
<dbReference type="CDD" id="cd06581">
    <property type="entry name" value="TM_PBP1_LivM_like"/>
    <property type="match status" value="1"/>
</dbReference>
<dbReference type="GO" id="GO:0015658">
    <property type="term" value="F:branched-chain amino acid transmembrane transporter activity"/>
    <property type="evidence" value="ECO:0007669"/>
    <property type="project" value="InterPro"/>
</dbReference>
<dbReference type="EMBL" id="CP104003">
    <property type="protein sequence ID" value="UWM56493.1"/>
    <property type="molecule type" value="Genomic_DNA"/>
</dbReference>
<dbReference type="AlphaFoldDB" id="A0A9E7UCQ0"/>
<keyword evidence="5 6" id="KW-0472">Membrane</keyword>
<dbReference type="Proteomes" id="UP001057580">
    <property type="component" value="Chromosome"/>
</dbReference>
<dbReference type="PANTHER" id="PTHR30482">
    <property type="entry name" value="HIGH-AFFINITY BRANCHED-CHAIN AMINO ACID TRANSPORT SYSTEM PERMEASE"/>
    <property type="match status" value="1"/>
</dbReference>
<evidence type="ECO:0000256" key="3">
    <source>
        <dbReference type="ARBA" id="ARBA00022692"/>
    </source>
</evidence>
<evidence type="ECO:0000313" key="8">
    <source>
        <dbReference type="Proteomes" id="UP001057580"/>
    </source>
</evidence>
<protein>
    <submittedName>
        <fullName evidence="7">Branched-chain amino acid ABC transporter permease</fullName>
    </submittedName>
</protein>
<dbReference type="RefSeq" id="WP_260643607.1">
    <property type="nucleotide sequence ID" value="NZ_CP104003.1"/>
</dbReference>
<evidence type="ECO:0000256" key="4">
    <source>
        <dbReference type="ARBA" id="ARBA00022989"/>
    </source>
</evidence>
<dbReference type="PANTHER" id="PTHR30482:SF20">
    <property type="entry name" value="HIGH-AFFINITY BRANCHED-CHAIN AMINO ACID TRANSPORT SYSTEM PERMEASE PROTEIN LIVM"/>
    <property type="match status" value="1"/>
</dbReference>
<dbReference type="GO" id="GO:0005886">
    <property type="term" value="C:plasma membrane"/>
    <property type="evidence" value="ECO:0007669"/>
    <property type="project" value="UniProtKB-SubCell"/>
</dbReference>
<keyword evidence="8" id="KW-1185">Reference proteome</keyword>
<organism evidence="7 8">
    <name type="scientific">Salinirubellus salinus</name>
    <dbReference type="NCBI Taxonomy" id="1364945"/>
    <lineage>
        <taxon>Archaea</taxon>
        <taxon>Methanobacteriati</taxon>
        <taxon>Methanobacteriota</taxon>
        <taxon>Stenosarchaea group</taxon>
        <taxon>Halobacteria</taxon>
        <taxon>Halobacteriales</taxon>
        <taxon>Natronomonadaceae</taxon>
        <taxon>Salinirubellus</taxon>
    </lineage>
</organism>
<reference evidence="7" key="1">
    <citation type="submission" date="2022-09" db="EMBL/GenBank/DDBJ databases">
        <title>Diverse halophilic archaea isolated from saline environments.</title>
        <authorList>
            <person name="Cui H.-L."/>
        </authorList>
    </citation>
    <scope>NUCLEOTIDE SEQUENCE</scope>
    <source>
        <strain evidence="7">ZS-35-S2</strain>
    </source>
</reference>
<keyword evidence="3 6" id="KW-0812">Transmembrane</keyword>
<feature type="transmembrane region" description="Helical" evidence="6">
    <location>
        <begin position="84"/>
        <end position="102"/>
    </location>
</feature>
<feature type="transmembrane region" description="Helical" evidence="6">
    <location>
        <begin position="314"/>
        <end position="337"/>
    </location>
</feature>
<dbReference type="InterPro" id="IPR001851">
    <property type="entry name" value="ABC_transp_permease"/>
</dbReference>
<dbReference type="InterPro" id="IPR043428">
    <property type="entry name" value="LivM-like"/>
</dbReference>